<gene>
    <name evidence="2" type="ORF">LAUMK142_00839</name>
</gene>
<dbReference type="EMBL" id="UPHU01000001">
    <property type="protein sequence ID" value="VBA47600.1"/>
    <property type="molecule type" value="Genomic_DNA"/>
</dbReference>
<reference evidence="2 3" key="1">
    <citation type="submission" date="2018-09" db="EMBL/GenBank/DDBJ databases">
        <authorList>
            <person name="Tagini F."/>
        </authorList>
    </citation>
    <scope>NUCLEOTIDE SEQUENCE [LARGE SCALE GENOMIC DNA]</scope>
    <source>
        <strain evidence="2 3">MK142</strain>
    </source>
</reference>
<organism evidence="2 3">
    <name type="scientific">Mycobacterium pseudokansasii</name>
    <dbReference type="NCBI Taxonomy" id="2341080"/>
    <lineage>
        <taxon>Bacteria</taxon>
        <taxon>Bacillati</taxon>
        <taxon>Actinomycetota</taxon>
        <taxon>Actinomycetes</taxon>
        <taxon>Mycobacteriales</taxon>
        <taxon>Mycobacteriaceae</taxon>
        <taxon>Mycobacterium</taxon>
    </lineage>
</organism>
<evidence type="ECO:0000259" key="1">
    <source>
        <dbReference type="Pfam" id="PF08940"/>
    </source>
</evidence>
<evidence type="ECO:0000313" key="2">
    <source>
        <dbReference type="EMBL" id="VBA47600.1"/>
    </source>
</evidence>
<keyword evidence="3" id="KW-1185">Reference proteome</keyword>
<sequence length="90" mass="9720">MLMKANVGDWLVIKGTTIDRPDHRGLIIEVHSADGSPPYVVRWLDTDHVATVVPGPDAVVVTAAEQKAADERAQHRFGVVQSAILHGKST</sequence>
<dbReference type="AlphaFoldDB" id="A0A498QNL5"/>
<dbReference type="InterPro" id="IPR015035">
    <property type="entry name" value="DUF1918"/>
</dbReference>
<dbReference type="Pfam" id="PF08940">
    <property type="entry name" value="DUF1918"/>
    <property type="match status" value="1"/>
</dbReference>
<name>A0A498QNL5_9MYCO</name>
<dbReference type="Proteomes" id="UP000268285">
    <property type="component" value="Unassembled WGS sequence"/>
</dbReference>
<proteinExistence type="predicted"/>
<evidence type="ECO:0000313" key="3">
    <source>
        <dbReference type="Proteomes" id="UP000268285"/>
    </source>
</evidence>
<protein>
    <recommendedName>
        <fullName evidence="1">DUF1918 domain-containing protein</fullName>
    </recommendedName>
</protein>
<dbReference type="SUPFAM" id="SSF50118">
    <property type="entry name" value="Cell growth inhibitor/plasmid maintenance toxic component"/>
    <property type="match status" value="1"/>
</dbReference>
<feature type="domain" description="DUF1918" evidence="1">
    <location>
        <begin position="3"/>
        <end position="60"/>
    </location>
</feature>
<dbReference type="Gene3D" id="2.30.30.440">
    <property type="entry name" value="Domain of unknown function DUF1918"/>
    <property type="match status" value="1"/>
</dbReference>
<accession>A0A498QNL5</accession>